<dbReference type="PROSITE" id="PS51898">
    <property type="entry name" value="TYR_RECOMBINASE"/>
    <property type="match status" value="1"/>
</dbReference>
<dbReference type="InterPro" id="IPR013762">
    <property type="entry name" value="Integrase-like_cat_sf"/>
</dbReference>
<sequence length="231" mass="26033">MKYKPNPKPVSRQAASLRPGQFKHVLRVASVSGRQSVRDVMLLWLTHTTGIRVTELALIQIRDIMHPSGALRDEVYLRGAITKHGTPRVVYLTHPKAVAAVIAWLDYRISRGWQLGESGLFRGFVPSEKLVLTHKGRSFELARKRRVIESGPVEYLCCDALQQTISRIYRRAGIKGGSSHSGRRTLASRVLAQTGRIEDVQQVLGHIDVDHSWPYLDVDPKTIRRAFELAL</sequence>
<keyword evidence="4" id="KW-1185">Reference proteome</keyword>
<gene>
    <name evidence="3" type="ORF">STH12_04285</name>
</gene>
<organism evidence="3 4">
    <name type="scientific">Shewanella khirikhana</name>
    <dbReference type="NCBI Taxonomy" id="1965282"/>
    <lineage>
        <taxon>Bacteria</taxon>
        <taxon>Pseudomonadati</taxon>
        <taxon>Pseudomonadota</taxon>
        <taxon>Gammaproteobacteria</taxon>
        <taxon>Alteromonadales</taxon>
        <taxon>Shewanellaceae</taxon>
        <taxon>Shewanella</taxon>
    </lineage>
</organism>
<dbReference type="EMBL" id="CP020374">
    <property type="protein sequence ID" value="AZQ13311.1"/>
    <property type="molecule type" value="Genomic_DNA"/>
</dbReference>
<feature type="domain" description="Tyr recombinase" evidence="2">
    <location>
        <begin position="12"/>
        <end position="228"/>
    </location>
</feature>
<name>A0ABN5U272_9GAMM</name>
<dbReference type="RefSeq" id="WP_126169652.1">
    <property type="nucleotide sequence ID" value="NZ_CP020374.1"/>
</dbReference>
<geneLocation type="plasmid" evidence="4">
    <name>psth1</name>
</geneLocation>
<dbReference type="Pfam" id="PF00589">
    <property type="entry name" value="Phage_integrase"/>
    <property type="match status" value="1"/>
</dbReference>
<keyword evidence="1" id="KW-0233">DNA recombination</keyword>
<proteinExistence type="predicted"/>
<dbReference type="Proteomes" id="UP000278437">
    <property type="component" value="Plasmid pSTH1"/>
</dbReference>
<evidence type="ECO:0000313" key="4">
    <source>
        <dbReference type="Proteomes" id="UP000278437"/>
    </source>
</evidence>
<evidence type="ECO:0000313" key="3">
    <source>
        <dbReference type="EMBL" id="AZQ13311.1"/>
    </source>
</evidence>
<keyword evidence="3" id="KW-0614">Plasmid</keyword>
<dbReference type="InterPro" id="IPR002104">
    <property type="entry name" value="Integrase_catalytic"/>
</dbReference>
<dbReference type="InterPro" id="IPR011010">
    <property type="entry name" value="DNA_brk_join_enz"/>
</dbReference>
<dbReference type="SUPFAM" id="SSF56349">
    <property type="entry name" value="DNA breaking-rejoining enzymes"/>
    <property type="match status" value="1"/>
</dbReference>
<accession>A0ABN5U272</accession>
<dbReference type="Gene3D" id="1.10.443.10">
    <property type="entry name" value="Intergrase catalytic core"/>
    <property type="match status" value="1"/>
</dbReference>
<evidence type="ECO:0000256" key="1">
    <source>
        <dbReference type="ARBA" id="ARBA00023172"/>
    </source>
</evidence>
<reference evidence="3 4" key="1">
    <citation type="submission" date="2017-03" db="EMBL/GenBank/DDBJ databases">
        <title>Full genome sequence of a non-lethal Shewanella isolate that potentiates virulence of Vibio parahaemolyticus causing acute hepatopancreatic necrosis disease (AHPND) in shrimp.</title>
        <authorList>
            <person name="Prachumwat A."/>
            <person name="Sritunyalucksana K."/>
        </authorList>
    </citation>
    <scope>NUCLEOTIDE SEQUENCE [LARGE SCALE GENOMIC DNA]</scope>
    <source>
        <strain evidence="3 4">TH2012</strain>
        <plasmid evidence="4">psth1</plasmid>
    </source>
</reference>
<dbReference type="CDD" id="cd00397">
    <property type="entry name" value="DNA_BRE_C"/>
    <property type="match status" value="1"/>
</dbReference>
<protein>
    <submittedName>
        <fullName evidence="3">Site-specific tyrosine recombinase XerC</fullName>
    </submittedName>
</protein>
<evidence type="ECO:0000259" key="2">
    <source>
        <dbReference type="PROSITE" id="PS51898"/>
    </source>
</evidence>